<organism evidence="2 3">
    <name type="scientific">Methylovirgula ligni</name>
    <dbReference type="NCBI Taxonomy" id="569860"/>
    <lineage>
        <taxon>Bacteria</taxon>
        <taxon>Pseudomonadati</taxon>
        <taxon>Pseudomonadota</taxon>
        <taxon>Alphaproteobacteria</taxon>
        <taxon>Hyphomicrobiales</taxon>
        <taxon>Beijerinckiaceae</taxon>
        <taxon>Methylovirgula</taxon>
    </lineage>
</organism>
<feature type="domain" description="DUF58" evidence="1">
    <location>
        <begin position="45"/>
        <end position="250"/>
    </location>
</feature>
<dbReference type="SUPFAM" id="SSF53300">
    <property type="entry name" value="vWA-like"/>
    <property type="match status" value="1"/>
</dbReference>
<proteinExistence type="predicted"/>
<dbReference type="RefSeq" id="WP_115837067.1">
    <property type="nucleotide sequence ID" value="NZ_CP025086.1"/>
</dbReference>
<dbReference type="PANTHER" id="PTHR33608:SF6">
    <property type="entry name" value="BLL2464 PROTEIN"/>
    <property type="match status" value="1"/>
</dbReference>
<dbReference type="Proteomes" id="UP000256900">
    <property type="component" value="Unassembled WGS sequence"/>
</dbReference>
<dbReference type="InterPro" id="IPR036465">
    <property type="entry name" value="vWFA_dom_sf"/>
</dbReference>
<dbReference type="InterPro" id="IPR002881">
    <property type="entry name" value="DUF58"/>
</dbReference>
<gene>
    <name evidence="2" type="ORF">DES32_1877</name>
</gene>
<sequence>MTEAATISYRPRERAEGIVIGAHRGRSSGGQGVFLDQVTYLRQPDPRRIDLRLTLRDPFENIYVRRFEQRLAIALYAIVDLSRSMSFEGTARKMELVAELCTSLSHSAHELGDAFGVIGCDSTVREDFLFPATRNRGVEPAIAQRFSNFIPERRSAAGLTQAAIYVAGKRKLVFLISDFRMPLPQIERILESLARHDIVPILVSDSAEDTELPSFGLIDVRDLESGAGKVVFMRPALRRRWEAEAAARRQALDFLFLRYGRPAFELKDKFDADALSRHLLEI</sequence>
<reference evidence="2 3" key="1">
    <citation type="submission" date="2018-08" db="EMBL/GenBank/DDBJ databases">
        <title>Genomic Encyclopedia of Type Strains, Phase IV (KMG-IV): sequencing the most valuable type-strain genomes for metagenomic binning, comparative biology and taxonomic classification.</title>
        <authorList>
            <person name="Goeker M."/>
        </authorList>
    </citation>
    <scope>NUCLEOTIDE SEQUENCE [LARGE SCALE GENOMIC DNA]</scope>
    <source>
        <strain evidence="2 3">BW863</strain>
    </source>
</reference>
<comment type="caution">
    <text evidence="2">The sequence shown here is derived from an EMBL/GenBank/DDBJ whole genome shotgun (WGS) entry which is preliminary data.</text>
</comment>
<protein>
    <submittedName>
        <fullName evidence="2">Uncharacterized protein DUF58</fullName>
    </submittedName>
</protein>
<evidence type="ECO:0000259" key="1">
    <source>
        <dbReference type="Pfam" id="PF01882"/>
    </source>
</evidence>
<dbReference type="EMBL" id="QUMO01000003">
    <property type="protein sequence ID" value="REF85841.1"/>
    <property type="molecule type" value="Genomic_DNA"/>
</dbReference>
<dbReference type="PANTHER" id="PTHR33608">
    <property type="entry name" value="BLL2464 PROTEIN"/>
    <property type="match status" value="1"/>
</dbReference>
<dbReference type="AlphaFoldDB" id="A0A3D9YVU2"/>
<accession>A0A3D9YVU2</accession>
<dbReference type="OrthoDB" id="7779014at2"/>
<name>A0A3D9YVU2_9HYPH</name>
<keyword evidence="3" id="KW-1185">Reference proteome</keyword>
<evidence type="ECO:0000313" key="3">
    <source>
        <dbReference type="Proteomes" id="UP000256900"/>
    </source>
</evidence>
<evidence type="ECO:0000313" key="2">
    <source>
        <dbReference type="EMBL" id="REF85841.1"/>
    </source>
</evidence>
<dbReference type="Pfam" id="PF01882">
    <property type="entry name" value="DUF58"/>
    <property type="match status" value="1"/>
</dbReference>